<feature type="region of interest" description="Disordered" evidence="1">
    <location>
        <begin position="82"/>
        <end position="117"/>
    </location>
</feature>
<name>A0AAN9YR75_9PEZI</name>
<proteinExistence type="predicted"/>
<organism evidence="2 3">
    <name type="scientific">Diatrype stigma</name>
    <dbReference type="NCBI Taxonomy" id="117547"/>
    <lineage>
        <taxon>Eukaryota</taxon>
        <taxon>Fungi</taxon>
        <taxon>Dikarya</taxon>
        <taxon>Ascomycota</taxon>
        <taxon>Pezizomycotina</taxon>
        <taxon>Sordariomycetes</taxon>
        <taxon>Xylariomycetidae</taxon>
        <taxon>Xylariales</taxon>
        <taxon>Diatrypaceae</taxon>
        <taxon>Diatrype</taxon>
    </lineage>
</organism>
<evidence type="ECO:0000313" key="3">
    <source>
        <dbReference type="Proteomes" id="UP001320420"/>
    </source>
</evidence>
<keyword evidence="3" id="KW-1185">Reference proteome</keyword>
<evidence type="ECO:0000256" key="1">
    <source>
        <dbReference type="SAM" id="MobiDB-lite"/>
    </source>
</evidence>
<dbReference type="EMBL" id="JAKJXP020000055">
    <property type="protein sequence ID" value="KAK7751054.1"/>
    <property type="molecule type" value="Genomic_DNA"/>
</dbReference>
<feature type="region of interest" description="Disordered" evidence="1">
    <location>
        <begin position="31"/>
        <end position="59"/>
    </location>
</feature>
<gene>
    <name evidence="2" type="ORF">SLS62_007040</name>
</gene>
<evidence type="ECO:0000313" key="2">
    <source>
        <dbReference type="EMBL" id="KAK7751054.1"/>
    </source>
</evidence>
<accession>A0AAN9YR75</accession>
<protein>
    <submittedName>
        <fullName evidence="2">Uncharacterized protein</fullName>
    </submittedName>
</protein>
<dbReference type="AlphaFoldDB" id="A0AAN9YR75"/>
<dbReference type="Proteomes" id="UP001320420">
    <property type="component" value="Unassembled WGS sequence"/>
</dbReference>
<reference evidence="2 3" key="1">
    <citation type="submission" date="2024-02" db="EMBL/GenBank/DDBJ databases">
        <title>De novo assembly and annotation of 12 fungi associated with fruit tree decline syndrome in Ontario, Canada.</title>
        <authorList>
            <person name="Sulman M."/>
            <person name="Ellouze W."/>
            <person name="Ilyukhin E."/>
        </authorList>
    </citation>
    <scope>NUCLEOTIDE SEQUENCE [LARGE SCALE GENOMIC DNA]</scope>
    <source>
        <strain evidence="2 3">M11/M66-122</strain>
    </source>
</reference>
<sequence>MLACSVSVLKKNLDVLQGAVVDEDGIRSSRQAELDPFPAPPGRVAHDPHGTSALRIPPVPNMAPPHPLLSLGLVGLGSIETAMSRDLAPPTPPKPGVSTSPALKPDAEEERSSSLAR</sequence>
<comment type="caution">
    <text evidence="2">The sequence shown here is derived from an EMBL/GenBank/DDBJ whole genome shotgun (WGS) entry which is preliminary data.</text>
</comment>